<evidence type="ECO:0000313" key="1">
    <source>
        <dbReference type="EMBL" id="AET72596.1"/>
    </source>
</evidence>
<evidence type="ECO:0000313" key="6">
    <source>
        <dbReference type="Proteomes" id="UP000297591"/>
    </source>
</evidence>
<reference evidence="1 6" key="2">
    <citation type="submission" date="2010-12" db="EMBL/GenBank/DDBJ databases">
        <title>The Genome Sequence of Synechococcus phage S-CAM8 0608SB47.</title>
        <authorList>
            <consortium name="The Broad Institute Genome Sequencing Platform"/>
            <person name="Henn M.R."/>
            <person name="Martiny J."/>
            <person name="Weihe C."/>
            <person name="Levin J."/>
            <person name="Malboeuf C."/>
            <person name="Casali M."/>
            <person name="Russ C."/>
            <person name="Lennon N."/>
            <person name="Chapman S.B."/>
            <person name="Erlich R."/>
            <person name="Young S.K."/>
            <person name="Yandava C."/>
            <person name="Zeng Q."/>
            <person name="Alvarado L."/>
            <person name="Anderson S."/>
            <person name="Berlin A."/>
            <person name="Chen Z."/>
            <person name="Freedman E."/>
            <person name="Gellesch M."/>
            <person name="Goldberg J."/>
            <person name="Green L."/>
            <person name="Griggs A."/>
            <person name="Gujja S."/>
            <person name="Heilman E.R."/>
            <person name="Heiman D."/>
            <person name="Hollinger A."/>
            <person name="Howarth C."/>
            <person name="Larson L."/>
            <person name="Mehta T."/>
            <person name="Pearson M."/>
            <person name="Roberts A."/>
            <person name="Ryan E."/>
            <person name="Saif S."/>
            <person name="Shea T."/>
            <person name="Shenoy N."/>
            <person name="Sisk P."/>
            <person name="Stolte C."/>
            <person name="Sykes S."/>
            <person name="White J."/>
            <person name="Haas B."/>
            <person name="Nusbaum C."/>
            <person name="Birren B."/>
        </authorList>
    </citation>
    <scope>NUCLEOTIDE SEQUENCE [LARGE SCALE GENOMIC DNA]</scope>
    <source>
        <strain evidence="1 6">0608SB47</strain>
    </source>
</reference>
<dbReference type="KEGG" id="vg:16045163"/>
<accession>G8EXQ6</accession>
<dbReference type="OrthoDB" id="25577at10239"/>
<dbReference type="Proteomes" id="UP000014318">
    <property type="component" value="Segment"/>
</dbReference>
<keyword evidence="4" id="KW-1185">Reference proteome</keyword>
<dbReference type="EMBL" id="KU686203">
    <property type="protein sequence ID" value="AOV60014.1"/>
    <property type="molecule type" value="Genomic_DNA"/>
</dbReference>
<protein>
    <submittedName>
        <fullName evidence="1">Uncharacterized protein</fullName>
    </submittedName>
</protein>
<organism evidence="1 6">
    <name type="scientific">Synechococcus phage S-CAM8</name>
    <dbReference type="NCBI Taxonomy" id="754038"/>
    <lineage>
        <taxon>Viruses</taxon>
        <taxon>Duplodnaviria</taxon>
        <taxon>Heunggongvirae</taxon>
        <taxon>Uroviricota</taxon>
        <taxon>Caudoviricetes</taxon>
        <taxon>Pantevenvirales</taxon>
        <taxon>Kyanoviridae</taxon>
        <taxon>Neritesvirus</taxon>
        <taxon>Neritesvirus scam8</taxon>
    </lineage>
</organism>
<proteinExistence type="predicted"/>
<dbReference type="GeneID" id="16045163"/>
<dbReference type="EMBL" id="JF974299">
    <property type="protein sequence ID" value="AET72596.1"/>
    <property type="molecule type" value="Genomic_DNA"/>
</dbReference>
<reference evidence="2 4" key="1">
    <citation type="submission" date="2010-11" db="EMBL/GenBank/DDBJ databases">
        <title>The Genome Sequence of Synechococcus phage S-CAM8 0608BI06.</title>
        <authorList>
            <consortium name="The Broad Institute Genome Sequencing Platform"/>
            <person name="Henn M.R."/>
            <person name="Martiny J."/>
            <person name="Weihe C."/>
            <person name="Levin J."/>
            <person name="Malboeuf C."/>
            <person name="Casali M."/>
            <person name="Russ C."/>
            <person name="Lennon N."/>
            <person name="Chapman S.B."/>
            <person name="Erlich R."/>
            <person name="Young S.K."/>
            <person name="Yandava C."/>
            <person name="Zeng Q."/>
            <person name="Alvarado L."/>
            <person name="Anderson S."/>
            <person name="Berlin A."/>
            <person name="Chen Z."/>
            <person name="Freedman E."/>
            <person name="Gellesch M."/>
            <person name="Goldberg J."/>
            <person name="Green L."/>
            <person name="Griggs A."/>
            <person name="Gujja S."/>
            <person name="Heilman E.R."/>
            <person name="Heiman D."/>
            <person name="Hollinger A."/>
            <person name="Howarth C."/>
            <person name="Larson L."/>
            <person name="Mehta T."/>
            <person name="Pearson M."/>
            <person name="Roberts A."/>
            <person name="Ryan E."/>
            <person name="Saif S."/>
            <person name="Shea T."/>
            <person name="Shenoy N."/>
            <person name="Sisk P."/>
            <person name="Stolte C."/>
            <person name="Sykes S."/>
            <person name="White J."/>
            <person name="Haas B."/>
            <person name="Nusbaum C."/>
            <person name="Birren B."/>
        </authorList>
    </citation>
    <scope>NUCLEOTIDE SEQUENCE [LARGE SCALE GENOMIC DNA]</scope>
    <source>
        <strain evidence="2">S-CAM8 06008BI06</strain>
    </source>
</reference>
<dbReference type="Proteomes" id="UP000297591">
    <property type="component" value="Segment"/>
</dbReference>
<gene>
    <name evidence="3" type="ORF">P29A0810_078</name>
    <name evidence="2" type="ORF">SXCG_00007</name>
    <name evidence="1" type="ORF">SXFG_00046</name>
</gene>
<dbReference type="Proteomes" id="UP000224839">
    <property type="component" value="Segment"/>
</dbReference>
<evidence type="ECO:0000313" key="3">
    <source>
        <dbReference type="EMBL" id="AOV60014.1"/>
    </source>
</evidence>
<evidence type="ECO:0000313" key="4">
    <source>
        <dbReference type="Proteomes" id="UP000014318"/>
    </source>
</evidence>
<name>G8EXQ6_9CAUD</name>
<evidence type="ECO:0000313" key="2">
    <source>
        <dbReference type="EMBL" id="AGN33917.1"/>
    </source>
</evidence>
<evidence type="ECO:0000313" key="5">
    <source>
        <dbReference type="Proteomes" id="UP000224839"/>
    </source>
</evidence>
<dbReference type="EMBL" id="HQ634178">
    <property type="protein sequence ID" value="AGN33917.1"/>
    <property type="molecule type" value="Genomic_DNA"/>
</dbReference>
<sequence length="74" mass="8490">MTPEEVQSLNDALVALNGCIKVLGERLEALEKYVVELPTPDKVLYKPKDVEEYLDMKGNYDEIYRRIGELKDGM</sequence>
<dbReference type="RefSeq" id="YP_008125610.1">
    <property type="nucleotide sequence ID" value="NC_021530.1"/>
</dbReference>
<reference evidence="3 5" key="3">
    <citation type="journal article" date="2016" name="Virology">
        <title>The genomic content and context of auxiliary metabolic genes in marine cyanomyoviruses.</title>
        <authorList>
            <person name="Crummett L.T."/>
            <person name="Puxty R.J."/>
            <person name="Weihe C."/>
            <person name="Marston M.F."/>
            <person name="Martiny J.B."/>
        </authorList>
    </citation>
    <scope>NUCLEOTIDE SEQUENCE [LARGE SCALE GENOMIC DNA]</scope>
    <source>
        <strain evidence="3">0810PA29</strain>
    </source>
</reference>